<keyword evidence="1" id="KW-1133">Transmembrane helix</keyword>
<reference evidence="2" key="1">
    <citation type="submission" date="2021-06" db="EMBL/GenBank/DDBJ databases">
        <authorList>
            <person name="Hodson N. C."/>
            <person name="Mongue J. A."/>
            <person name="Jaron S. K."/>
        </authorList>
    </citation>
    <scope>NUCLEOTIDE SEQUENCE</scope>
</reference>
<evidence type="ECO:0000313" key="3">
    <source>
        <dbReference type="Proteomes" id="UP000708208"/>
    </source>
</evidence>
<keyword evidence="3" id="KW-1185">Reference proteome</keyword>
<comment type="caution">
    <text evidence="2">The sequence shown here is derived from an EMBL/GenBank/DDBJ whole genome shotgun (WGS) entry which is preliminary data.</text>
</comment>
<accession>A0A8J2Q2A6</accession>
<dbReference type="AlphaFoldDB" id="A0A8J2Q2A6"/>
<dbReference type="EMBL" id="CAJVCH010571579">
    <property type="protein sequence ID" value="CAG7837897.1"/>
    <property type="molecule type" value="Genomic_DNA"/>
</dbReference>
<feature type="non-terminal residue" evidence="2">
    <location>
        <position position="1"/>
    </location>
</feature>
<sequence length="171" mass="19109">MGESTETIRFQFSWNYHVSFSHAAKYSAEDSANNGLTTTSAILISVGLAVTGILFVVICTWSWFRRQFRKVCPVEPPPDDDPPVAIPPDSPEFPRNNYGAVMTLDPANLPNDHRNSSIEFEPIPSIEALSRATTRYYVNEIGDARLSFDSLQSVPIVVAPDDDHIFADDWF</sequence>
<dbReference type="Proteomes" id="UP000708208">
    <property type="component" value="Unassembled WGS sequence"/>
</dbReference>
<gene>
    <name evidence="2" type="ORF">AFUS01_LOCUS46933</name>
</gene>
<feature type="transmembrane region" description="Helical" evidence="1">
    <location>
        <begin position="41"/>
        <end position="64"/>
    </location>
</feature>
<evidence type="ECO:0000256" key="1">
    <source>
        <dbReference type="SAM" id="Phobius"/>
    </source>
</evidence>
<keyword evidence="1" id="KW-0472">Membrane</keyword>
<keyword evidence="1" id="KW-0812">Transmembrane</keyword>
<protein>
    <submittedName>
        <fullName evidence="2">Uncharacterized protein</fullName>
    </submittedName>
</protein>
<organism evidence="2 3">
    <name type="scientific">Allacma fusca</name>
    <dbReference type="NCBI Taxonomy" id="39272"/>
    <lineage>
        <taxon>Eukaryota</taxon>
        <taxon>Metazoa</taxon>
        <taxon>Ecdysozoa</taxon>
        <taxon>Arthropoda</taxon>
        <taxon>Hexapoda</taxon>
        <taxon>Collembola</taxon>
        <taxon>Symphypleona</taxon>
        <taxon>Sminthuridae</taxon>
        <taxon>Allacma</taxon>
    </lineage>
</organism>
<evidence type="ECO:0000313" key="2">
    <source>
        <dbReference type="EMBL" id="CAG7837897.1"/>
    </source>
</evidence>
<name>A0A8J2Q2A6_9HEXA</name>
<proteinExistence type="predicted"/>